<keyword evidence="2" id="KW-0560">Oxidoreductase</keyword>
<evidence type="ECO:0000256" key="2">
    <source>
        <dbReference type="ARBA" id="ARBA00023002"/>
    </source>
</evidence>
<dbReference type="PIRSF" id="PIRSF000138">
    <property type="entry name" value="Al-hdrx_acd_dh"/>
    <property type="match status" value="1"/>
</dbReference>
<dbReference type="CDD" id="cd02809">
    <property type="entry name" value="alpha_hydroxyacid_oxid_FMN"/>
    <property type="match status" value="1"/>
</dbReference>
<feature type="binding site" evidence="7">
    <location>
        <position position="26"/>
    </location>
    <ligand>
        <name>glyoxylate</name>
        <dbReference type="ChEBI" id="CHEBI:36655"/>
    </ligand>
</feature>
<dbReference type="Proteomes" id="UP000714618">
    <property type="component" value="Unassembled WGS sequence"/>
</dbReference>
<evidence type="ECO:0000256" key="1">
    <source>
        <dbReference type="ARBA" id="ARBA00001917"/>
    </source>
</evidence>
<dbReference type="Gene3D" id="3.20.20.70">
    <property type="entry name" value="Aldolase class I"/>
    <property type="match status" value="1"/>
</dbReference>
<comment type="similarity">
    <text evidence="3">Belongs to the FMN-dependent alpha-hydroxy acid dehydrogenase family.</text>
</comment>
<dbReference type="InterPro" id="IPR037396">
    <property type="entry name" value="FMN_HAD"/>
</dbReference>
<name>A0A9N8K3D5_9PEZI</name>
<keyword evidence="7" id="KW-0288">FMN</keyword>
<feature type="binding site" evidence="7">
    <location>
        <position position="129"/>
    </location>
    <ligand>
        <name>FMN</name>
        <dbReference type="ChEBI" id="CHEBI:58210"/>
    </ligand>
</feature>
<feature type="binding site" evidence="7">
    <location>
        <begin position="73"/>
        <end position="75"/>
    </location>
    <ligand>
        <name>FMN</name>
        <dbReference type="ChEBI" id="CHEBI:58210"/>
    </ligand>
</feature>
<evidence type="ECO:0000256" key="7">
    <source>
        <dbReference type="PIRSR" id="PIRSR000138-2"/>
    </source>
</evidence>
<dbReference type="PANTHER" id="PTHR10578">
    <property type="entry name" value="S -2-HYDROXY-ACID OXIDASE-RELATED"/>
    <property type="match status" value="1"/>
</dbReference>
<gene>
    <name evidence="9" type="ORF">AWRI4233_LOCUS8673</name>
</gene>
<feature type="binding site" evidence="7">
    <location>
        <position position="266"/>
    </location>
    <ligand>
        <name>FMN</name>
        <dbReference type="ChEBI" id="CHEBI:58210"/>
    </ligand>
</feature>
<feature type="binding site" evidence="7">
    <location>
        <position position="268"/>
    </location>
    <ligand>
        <name>glyoxylate</name>
        <dbReference type="ChEBI" id="CHEBI:36655"/>
    </ligand>
</feature>
<feature type="binding site" evidence="7">
    <location>
        <position position="131"/>
    </location>
    <ligand>
        <name>glyoxylate</name>
        <dbReference type="ChEBI" id="CHEBI:36655"/>
    </ligand>
</feature>
<evidence type="ECO:0000256" key="3">
    <source>
        <dbReference type="ARBA" id="ARBA00024042"/>
    </source>
</evidence>
<dbReference type="FunFam" id="3.20.20.70:FF:000056">
    <property type="entry name" value="hydroxyacid oxidase 2"/>
    <property type="match status" value="1"/>
</dbReference>
<feature type="binding site" evidence="7">
    <location>
        <position position="166"/>
    </location>
    <ligand>
        <name>glyoxylate</name>
        <dbReference type="ChEBI" id="CHEBI:36655"/>
    </ligand>
</feature>
<keyword evidence="7" id="KW-0285">Flavoprotein</keyword>
<dbReference type="AlphaFoldDB" id="A0A9N8K3D5"/>
<evidence type="ECO:0000256" key="4">
    <source>
        <dbReference type="ARBA" id="ARBA00073420"/>
    </source>
</evidence>
<dbReference type="OrthoDB" id="1925334at2759"/>
<evidence type="ECO:0000259" key="8">
    <source>
        <dbReference type="PROSITE" id="PS51349"/>
    </source>
</evidence>
<dbReference type="GO" id="GO:0016491">
    <property type="term" value="F:oxidoreductase activity"/>
    <property type="evidence" value="ECO:0007669"/>
    <property type="project" value="UniProtKB-KW"/>
</dbReference>
<sequence>QAQNPITVSEIRALAKGRLDSATWDYYTAAADYQRSARRNALAFKSVLRNVRVVDTSTSVLGRRYDSPVAIAPTAYQKLAGGNGEIDVARAATALGTNFVLSTNATTSLEDVAAALSERDERYSKPWFQLYLLGSRSLSKKLIHRAETAGYEALVLTVDTPVLGNRLHERKTPLRLPPGLTTANARSRRVGGVSKAGLLLRAETASEAKRIADEHRDSLVDSTMTWENVVPWLQAQTSMKIVLKGIMTAEDAQLAIESGVDAIIVSNHGGRQLDGVSSTIEALPEVVTAVRGRIPVILDGGIEHGTDVFKALALGADLCVIGRSALWGLAWDGQKGVEKVLNILERELSRTMALVGVSRVAEVSKDLLGRVRTDGFGIAKL</sequence>
<dbReference type="GO" id="GO:0010181">
    <property type="term" value="F:FMN binding"/>
    <property type="evidence" value="ECO:0007669"/>
    <property type="project" value="InterPro"/>
</dbReference>
<feature type="binding site" evidence="7">
    <location>
        <position position="157"/>
    </location>
    <ligand>
        <name>FMN</name>
        <dbReference type="ChEBI" id="CHEBI:58210"/>
    </ligand>
</feature>
<comment type="caution">
    <text evidence="9">The sequence shown here is derived from an EMBL/GenBank/DDBJ whole genome shotgun (WGS) entry which is preliminary data.</text>
</comment>
<comment type="cofactor">
    <cofactor evidence="1">
        <name>FMN</name>
        <dbReference type="ChEBI" id="CHEBI:58210"/>
    </cofactor>
</comment>
<feature type="binding site" evidence="7">
    <location>
        <position position="102"/>
    </location>
    <ligand>
        <name>FMN</name>
        <dbReference type="ChEBI" id="CHEBI:58210"/>
    </ligand>
</feature>
<feature type="binding site" evidence="7">
    <location>
        <begin position="322"/>
        <end position="323"/>
    </location>
    <ligand>
        <name>FMN</name>
        <dbReference type="ChEBI" id="CHEBI:58210"/>
    </ligand>
</feature>
<feature type="active site" description="Proton acceptor" evidence="6">
    <location>
        <position position="268"/>
    </location>
</feature>
<organism evidence="9 10">
    <name type="scientific">Aureobasidium mustum</name>
    <dbReference type="NCBI Taxonomy" id="2773714"/>
    <lineage>
        <taxon>Eukaryota</taxon>
        <taxon>Fungi</taxon>
        <taxon>Dikarya</taxon>
        <taxon>Ascomycota</taxon>
        <taxon>Pezizomycotina</taxon>
        <taxon>Dothideomycetes</taxon>
        <taxon>Dothideomycetidae</taxon>
        <taxon>Dothideales</taxon>
        <taxon>Saccotheciaceae</taxon>
        <taxon>Aureobasidium</taxon>
    </lineage>
</organism>
<dbReference type="InterPro" id="IPR008259">
    <property type="entry name" value="FMN_hydac_DH_AS"/>
</dbReference>
<dbReference type="InterPro" id="IPR013785">
    <property type="entry name" value="Aldolase_TIM"/>
</dbReference>
<dbReference type="InterPro" id="IPR012133">
    <property type="entry name" value="Alpha-hydoxy_acid_DH_FMN"/>
</dbReference>
<keyword evidence="10" id="KW-1185">Reference proteome</keyword>
<dbReference type="EMBL" id="CAIJEO010000010">
    <property type="protein sequence ID" value="CAD0099848.1"/>
    <property type="molecule type" value="Genomic_DNA"/>
</dbReference>
<evidence type="ECO:0000313" key="9">
    <source>
        <dbReference type="EMBL" id="CAD0099848.1"/>
    </source>
</evidence>
<evidence type="ECO:0000256" key="6">
    <source>
        <dbReference type="PIRSR" id="PIRSR000138-1"/>
    </source>
</evidence>
<proteinExistence type="inferred from homology"/>
<dbReference type="InterPro" id="IPR000262">
    <property type="entry name" value="FMN-dep_DH"/>
</dbReference>
<feature type="non-terminal residue" evidence="9">
    <location>
        <position position="1"/>
    </location>
</feature>
<feature type="binding site" evidence="7">
    <location>
        <position position="244"/>
    </location>
    <ligand>
        <name>FMN</name>
        <dbReference type="ChEBI" id="CHEBI:58210"/>
    </ligand>
</feature>
<dbReference type="SUPFAM" id="SSF51395">
    <property type="entry name" value="FMN-linked oxidoreductases"/>
    <property type="match status" value="1"/>
</dbReference>
<dbReference type="PANTHER" id="PTHR10578:SF149">
    <property type="entry name" value="2-HYDROXYACID OXIDASE 2"/>
    <property type="match status" value="1"/>
</dbReference>
<feature type="binding site" evidence="7">
    <location>
        <position position="271"/>
    </location>
    <ligand>
        <name>glyoxylate</name>
        <dbReference type="ChEBI" id="CHEBI:36655"/>
    </ligand>
</feature>
<feature type="domain" description="FMN hydroxy acid dehydrogenase" evidence="8">
    <location>
        <begin position="1"/>
        <end position="373"/>
    </location>
</feature>
<dbReference type="Pfam" id="PF01070">
    <property type="entry name" value="FMN_dh"/>
    <property type="match status" value="1"/>
</dbReference>
<evidence type="ECO:0000256" key="5">
    <source>
        <dbReference type="ARBA" id="ARBA00083297"/>
    </source>
</evidence>
<evidence type="ECO:0000313" key="10">
    <source>
        <dbReference type="Proteomes" id="UP000714618"/>
    </source>
</evidence>
<protein>
    <recommendedName>
        <fullName evidence="4">Oxidase FUB9</fullName>
    </recommendedName>
    <alternativeName>
        <fullName evidence="5">Fusaric acid biosynthesis protein 9</fullName>
    </alternativeName>
</protein>
<dbReference type="PROSITE" id="PS51349">
    <property type="entry name" value="FMN_HYDROXY_ACID_DH_2"/>
    <property type="match status" value="1"/>
</dbReference>
<feature type="non-terminal residue" evidence="9">
    <location>
        <position position="381"/>
    </location>
</feature>
<reference evidence="9" key="1">
    <citation type="submission" date="2020-06" db="EMBL/GenBank/DDBJ databases">
        <authorList>
            <person name="Onetto C."/>
        </authorList>
    </citation>
    <scope>NUCLEOTIDE SEQUENCE</scope>
</reference>
<dbReference type="PROSITE" id="PS00557">
    <property type="entry name" value="FMN_HYDROXY_ACID_DH_1"/>
    <property type="match status" value="1"/>
</dbReference>
<accession>A0A9N8K3D5</accession>
<dbReference type="GO" id="GO:0005737">
    <property type="term" value="C:cytoplasm"/>
    <property type="evidence" value="ECO:0007669"/>
    <property type="project" value="UniProtKB-ARBA"/>
</dbReference>